<dbReference type="GO" id="GO:0005886">
    <property type="term" value="C:plasma membrane"/>
    <property type="evidence" value="ECO:0007669"/>
    <property type="project" value="UniProtKB-SubCell"/>
</dbReference>
<organism evidence="7 8">
    <name type="scientific">Shackletoniella antarctica</name>
    <dbReference type="NCBI Taxonomy" id="268115"/>
    <lineage>
        <taxon>Bacteria</taxon>
        <taxon>Bacillati</taxon>
        <taxon>Cyanobacteriota</taxon>
        <taxon>Cyanophyceae</taxon>
        <taxon>Oculatellales</taxon>
        <taxon>Oculatellaceae</taxon>
        <taxon>Shackletoniella</taxon>
    </lineage>
</organism>
<feature type="transmembrane region" description="Helical" evidence="6">
    <location>
        <begin position="118"/>
        <end position="138"/>
    </location>
</feature>
<accession>A0A2W4W0A6</accession>
<feature type="transmembrane region" description="Helical" evidence="6">
    <location>
        <begin position="200"/>
        <end position="218"/>
    </location>
</feature>
<evidence type="ECO:0000256" key="6">
    <source>
        <dbReference type="SAM" id="Phobius"/>
    </source>
</evidence>
<evidence type="ECO:0000256" key="2">
    <source>
        <dbReference type="ARBA" id="ARBA00022475"/>
    </source>
</evidence>
<keyword evidence="5 6" id="KW-0472">Membrane</keyword>
<dbReference type="AlphaFoldDB" id="A0A2W4W0A6"/>
<dbReference type="CDD" id="cd06580">
    <property type="entry name" value="TM_PBP1_transp_TpRbsC_like"/>
    <property type="match status" value="1"/>
</dbReference>
<gene>
    <name evidence="7" type="ORF">DCF17_15600</name>
</gene>
<dbReference type="EMBL" id="QBMN01000117">
    <property type="protein sequence ID" value="PZO37680.1"/>
    <property type="molecule type" value="Genomic_DNA"/>
</dbReference>
<comment type="subcellular location">
    <subcellularLocation>
        <location evidence="1">Cell membrane</location>
        <topology evidence="1">Multi-pass membrane protein</topology>
    </subcellularLocation>
</comment>
<comment type="caution">
    <text evidence="7">The sequence shown here is derived from an EMBL/GenBank/DDBJ whole genome shotgun (WGS) entry which is preliminary data.</text>
</comment>
<protein>
    <submittedName>
        <fullName evidence="7">ABC transporter permease</fullName>
    </submittedName>
</protein>
<reference evidence="7 8" key="2">
    <citation type="submission" date="2018-06" db="EMBL/GenBank/DDBJ databases">
        <title>Metagenomic assembly of (sub)arctic Cyanobacteria and their associated microbiome from non-axenic cultures.</title>
        <authorList>
            <person name="Baurain D."/>
        </authorList>
    </citation>
    <scope>NUCLEOTIDE SEQUENCE [LARGE SCALE GENOMIC DNA]</scope>
    <source>
        <strain evidence="7">ULC041bin1</strain>
    </source>
</reference>
<feature type="transmembrane region" description="Helical" evidence="6">
    <location>
        <begin position="69"/>
        <end position="88"/>
    </location>
</feature>
<sequence>MKLRWPMTLMPRWRSLLEQLLIPAGAVIVALLLFGGLCALEGHNPLAVYASIYRAAFGSWFAWQNTLVRSAPLMLSALCTVLPARLGLIVIGNEGALVLGGLLAAVTGLALAQVPSTLGLLAMALAGMATGGLWIMLIGALRHFRGVNETISSLLLNYVAIAFLNHMVEGPWRDPSSLNQPSTYPLPTALSLGSFPASRIHYGLLYGLLACAIAHVLIQRTTFGFAVRAVGGNRRAARMVGLSPGKLTLVICFLAGSCAGLAGMVEVAAVHGRANGTLHSNYGYASILVAFVAKQSPLAVVLVSMLLGGILASGSLLQRAHDMPDATVMVLQGLIFLVILYSESLYGQIPWFQEQRQAADDRAAIASTPTLPPTPQPSGELHL</sequence>
<keyword evidence="3 6" id="KW-0812">Transmembrane</keyword>
<name>A0A2W4W0A6_9CYAN</name>
<evidence type="ECO:0000256" key="3">
    <source>
        <dbReference type="ARBA" id="ARBA00022692"/>
    </source>
</evidence>
<feature type="transmembrane region" description="Helical" evidence="6">
    <location>
        <begin position="282"/>
        <end position="311"/>
    </location>
</feature>
<reference evidence="8" key="1">
    <citation type="submission" date="2018-04" db="EMBL/GenBank/DDBJ databases">
        <authorList>
            <person name="Cornet L."/>
        </authorList>
    </citation>
    <scope>NUCLEOTIDE SEQUENCE [LARGE SCALE GENOMIC DNA]</scope>
</reference>
<evidence type="ECO:0000256" key="1">
    <source>
        <dbReference type="ARBA" id="ARBA00004651"/>
    </source>
</evidence>
<proteinExistence type="predicted"/>
<dbReference type="Pfam" id="PF02653">
    <property type="entry name" value="BPD_transp_2"/>
    <property type="match status" value="1"/>
</dbReference>
<dbReference type="Proteomes" id="UP000249081">
    <property type="component" value="Unassembled WGS sequence"/>
</dbReference>
<dbReference type="GO" id="GO:0022857">
    <property type="term" value="F:transmembrane transporter activity"/>
    <property type="evidence" value="ECO:0007669"/>
    <property type="project" value="InterPro"/>
</dbReference>
<dbReference type="PANTHER" id="PTHR47089">
    <property type="entry name" value="ABC TRANSPORTER, PERMEASE PROTEIN"/>
    <property type="match status" value="1"/>
</dbReference>
<feature type="transmembrane region" description="Helical" evidence="6">
    <location>
        <begin position="323"/>
        <end position="342"/>
    </location>
</feature>
<dbReference type="PANTHER" id="PTHR47089:SF1">
    <property type="entry name" value="GUANOSINE ABC TRANSPORTER PERMEASE PROTEIN NUPP"/>
    <property type="match status" value="1"/>
</dbReference>
<keyword evidence="4 6" id="KW-1133">Transmembrane helix</keyword>
<feature type="transmembrane region" description="Helical" evidence="6">
    <location>
        <begin position="247"/>
        <end position="270"/>
    </location>
</feature>
<keyword evidence="2" id="KW-1003">Cell membrane</keyword>
<feature type="transmembrane region" description="Helical" evidence="6">
    <location>
        <begin position="95"/>
        <end position="112"/>
    </location>
</feature>
<evidence type="ECO:0000256" key="5">
    <source>
        <dbReference type="ARBA" id="ARBA00023136"/>
    </source>
</evidence>
<dbReference type="InterPro" id="IPR001851">
    <property type="entry name" value="ABC_transp_permease"/>
</dbReference>
<evidence type="ECO:0000313" key="7">
    <source>
        <dbReference type="EMBL" id="PZO37680.1"/>
    </source>
</evidence>
<feature type="transmembrane region" description="Helical" evidence="6">
    <location>
        <begin position="20"/>
        <end position="39"/>
    </location>
</feature>
<evidence type="ECO:0000256" key="4">
    <source>
        <dbReference type="ARBA" id="ARBA00022989"/>
    </source>
</evidence>
<feature type="transmembrane region" description="Helical" evidence="6">
    <location>
        <begin position="150"/>
        <end position="168"/>
    </location>
</feature>
<evidence type="ECO:0000313" key="8">
    <source>
        <dbReference type="Proteomes" id="UP000249081"/>
    </source>
</evidence>